<dbReference type="AlphaFoldDB" id="A0A0A9BIZ7"/>
<proteinExistence type="predicted"/>
<organism evidence="1">
    <name type="scientific">Arundo donax</name>
    <name type="common">Giant reed</name>
    <name type="synonym">Donax arundinaceus</name>
    <dbReference type="NCBI Taxonomy" id="35708"/>
    <lineage>
        <taxon>Eukaryota</taxon>
        <taxon>Viridiplantae</taxon>
        <taxon>Streptophyta</taxon>
        <taxon>Embryophyta</taxon>
        <taxon>Tracheophyta</taxon>
        <taxon>Spermatophyta</taxon>
        <taxon>Magnoliopsida</taxon>
        <taxon>Liliopsida</taxon>
        <taxon>Poales</taxon>
        <taxon>Poaceae</taxon>
        <taxon>PACMAD clade</taxon>
        <taxon>Arundinoideae</taxon>
        <taxon>Arundineae</taxon>
        <taxon>Arundo</taxon>
    </lineage>
</organism>
<protein>
    <submittedName>
        <fullName evidence="1">Uncharacterized protein</fullName>
    </submittedName>
</protein>
<name>A0A0A9BIZ7_ARUDO</name>
<dbReference type="EMBL" id="GBRH01235807">
    <property type="protein sequence ID" value="JAD62088.1"/>
    <property type="molecule type" value="Transcribed_RNA"/>
</dbReference>
<reference evidence="1" key="1">
    <citation type="submission" date="2014-09" db="EMBL/GenBank/DDBJ databases">
        <authorList>
            <person name="Magalhaes I.L.F."/>
            <person name="Oliveira U."/>
            <person name="Santos F.R."/>
            <person name="Vidigal T.H.D.A."/>
            <person name="Brescovit A.D."/>
            <person name="Santos A.J."/>
        </authorList>
    </citation>
    <scope>NUCLEOTIDE SEQUENCE</scope>
    <source>
        <tissue evidence="1">Shoot tissue taken approximately 20 cm above the soil surface</tissue>
    </source>
</reference>
<reference evidence="1" key="2">
    <citation type="journal article" date="2015" name="Data Brief">
        <title>Shoot transcriptome of the giant reed, Arundo donax.</title>
        <authorList>
            <person name="Barrero R.A."/>
            <person name="Guerrero F.D."/>
            <person name="Moolhuijzen P."/>
            <person name="Goolsby J.A."/>
            <person name="Tidwell J."/>
            <person name="Bellgard S.E."/>
            <person name="Bellgard M.I."/>
        </authorList>
    </citation>
    <scope>NUCLEOTIDE SEQUENCE</scope>
    <source>
        <tissue evidence="1">Shoot tissue taken approximately 20 cm above the soil surface</tissue>
    </source>
</reference>
<accession>A0A0A9BIZ7</accession>
<sequence>MLCRIFYLTWSGLLFGLYS</sequence>
<evidence type="ECO:0000313" key="1">
    <source>
        <dbReference type="EMBL" id="JAD62088.1"/>
    </source>
</evidence>